<keyword evidence="2" id="KW-1185">Reference proteome</keyword>
<dbReference type="RefSeq" id="WP_162443905.1">
    <property type="nucleotide sequence ID" value="NZ_CP048222.1"/>
</dbReference>
<gene>
    <name evidence="1" type="ORF">GXP67_15170</name>
</gene>
<name>A0A6C0GJM5_9BACT</name>
<dbReference type="EMBL" id="CP048222">
    <property type="protein sequence ID" value="QHT67883.1"/>
    <property type="molecule type" value="Genomic_DNA"/>
</dbReference>
<organism evidence="1 2">
    <name type="scientific">Rhodocytophaga rosea</name>
    <dbReference type="NCBI Taxonomy" id="2704465"/>
    <lineage>
        <taxon>Bacteria</taxon>
        <taxon>Pseudomonadati</taxon>
        <taxon>Bacteroidota</taxon>
        <taxon>Cytophagia</taxon>
        <taxon>Cytophagales</taxon>
        <taxon>Rhodocytophagaceae</taxon>
        <taxon>Rhodocytophaga</taxon>
    </lineage>
</organism>
<dbReference type="AlphaFoldDB" id="A0A6C0GJM5"/>
<dbReference type="InterPro" id="IPR046153">
    <property type="entry name" value="DUF6155"/>
</dbReference>
<sequence length="178" mass="21214">MSRLTKAGLQKHLNHLEKEDLIEELAKLFTRFKNVNEYYQMEFGEDTQLVVNQYKQKIRKIYFPNKRIRRPRSAASKKLITEFRKVALYDYDVIDLLLYRVENSIEFMNAHHYISEAFYKSMQSGFTETLQLIAKNRLFDEFKERCEKCIWFAGHSGYGLNRSLQQVLSEYFPASKAS</sequence>
<protein>
    <submittedName>
        <fullName evidence="1">Uncharacterized protein</fullName>
    </submittedName>
</protein>
<dbReference type="KEGG" id="rhoz:GXP67_15170"/>
<dbReference type="Pfam" id="PF19652">
    <property type="entry name" value="DUF6155"/>
    <property type="match status" value="1"/>
</dbReference>
<evidence type="ECO:0000313" key="2">
    <source>
        <dbReference type="Proteomes" id="UP000480178"/>
    </source>
</evidence>
<evidence type="ECO:0000313" key="1">
    <source>
        <dbReference type="EMBL" id="QHT67883.1"/>
    </source>
</evidence>
<dbReference type="Proteomes" id="UP000480178">
    <property type="component" value="Chromosome"/>
</dbReference>
<reference evidence="1 2" key="1">
    <citation type="submission" date="2020-01" db="EMBL/GenBank/DDBJ databases">
        <authorList>
            <person name="Kim M.K."/>
        </authorList>
    </citation>
    <scope>NUCLEOTIDE SEQUENCE [LARGE SCALE GENOMIC DNA]</scope>
    <source>
        <strain evidence="1 2">172606-1</strain>
    </source>
</reference>
<proteinExistence type="predicted"/>
<accession>A0A6C0GJM5</accession>